<dbReference type="GO" id="GO:0005524">
    <property type="term" value="F:ATP binding"/>
    <property type="evidence" value="ECO:0007669"/>
    <property type="project" value="UniProtKB-KW"/>
</dbReference>
<dbReference type="InterPro" id="IPR013750">
    <property type="entry name" value="GHMP_kinase_C_dom"/>
</dbReference>
<dbReference type="InterPro" id="IPR020568">
    <property type="entry name" value="Ribosomal_Su5_D2-typ_SF"/>
</dbReference>
<proteinExistence type="predicted"/>
<dbReference type="Pfam" id="PF00288">
    <property type="entry name" value="GHMP_kinases_N"/>
    <property type="match status" value="1"/>
</dbReference>
<dbReference type="EMBL" id="LJCR01001453">
    <property type="protein sequence ID" value="KPV50333.1"/>
    <property type="molecule type" value="Genomic_DNA"/>
</dbReference>
<keyword evidence="13" id="KW-1185">Reference proteome</keyword>
<gene>
    <name evidence="12" type="ORF">SE17_27560</name>
</gene>
<dbReference type="Gene3D" id="3.30.70.890">
    <property type="entry name" value="GHMP kinase, C-terminal domain"/>
    <property type="match status" value="1"/>
</dbReference>
<dbReference type="GO" id="GO:0005829">
    <property type="term" value="C:cytosol"/>
    <property type="evidence" value="ECO:0007669"/>
    <property type="project" value="TreeGrafter"/>
</dbReference>
<dbReference type="PANTHER" id="PTHR43290:SF2">
    <property type="entry name" value="MEVALONATE KINASE"/>
    <property type="match status" value="1"/>
</dbReference>
<comment type="pathway">
    <text evidence="9">Isoprenoid biosynthesis; isopentenyl diphosphate biosynthesis via mevalonate pathway; isopentenyl diphosphate from (R)-mevalonate: step 1/3.</text>
</comment>
<evidence type="ECO:0000259" key="10">
    <source>
        <dbReference type="Pfam" id="PF00288"/>
    </source>
</evidence>
<dbReference type="GO" id="GO:0019287">
    <property type="term" value="P:isopentenyl diphosphate biosynthetic process, mevalonate pathway"/>
    <property type="evidence" value="ECO:0007669"/>
    <property type="project" value="UniProtKB-UniPathway"/>
</dbReference>
<dbReference type="PRINTS" id="PR00959">
    <property type="entry name" value="MEVGALKINASE"/>
</dbReference>
<dbReference type="SUPFAM" id="SSF55060">
    <property type="entry name" value="GHMP Kinase, C-terminal domain"/>
    <property type="match status" value="1"/>
</dbReference>
<dbReference type="PATRIC" id="fig|186479.3.peg.1851"/>
<keyword evidence="7" id="KW-0460">Magnesium</keyword>
<keyword evidence="5 12" id="KW-0418">Kinase</keyword>
<feature type="domain" description="GHMP kinase N-terminal" evidence="10">
    <location>
        <begin position="80"/>
        <end position="150"/>
    </location>
</feature>
<evidence type="ECO:0000256" key="8">
    <source>
        <dbReference type="ARBA" id="ARBA00023098"/>
    </source>
</evidence>
<keyword evidence="1" id="KW-0963">Cytoplasm</keyword>
<dbReference type="NCBIfam" id="TIGR00549">
    <property type="entry name" value="mevalon_kin"/>
    <property type="match status" value="1"/>
</dbReference>
<protein>
    <submittedName>
        <fullName evidence="12">Mevalonate kinase</fullName>
    </submittedName>
</protein>
<evidence type="ECO:0000256" key="1">
    <source>
        <dbReference type="ARBA" id="ARBA00022490"/>
    </source>
</evidence>
<sequence length="327" mass="33662">MGSAPAKLILCGEHAVVYGRPAIALPLDGIRARARVRPGPPQSGVVVFASSLRRRWCVADDPNTPLNELILSTIGQLAPGPLPDLRISIRSGIPIASGMGSGAAVATAIVRALAGSFGQALPAAAVSSMVYASEQRFHGTPSGIDNTVIAFEQPIWYIRPPAVGDAARPAPIIQPASIAAPFTLLVGDTGVRSPTRAPVGEVRARWQASTTAYNCLFDDVALLAYRIRDCLAAGTISELGPLLSQNHALLQQIGVSSPELDTLVAAAMRAGALGAKLSGAGWGGVMLALATPETAPRIAYALKAAGARRVFETTVAPYSGAPAPDTV</sequence>
<keyword evidence="4" id="KW-0547">Nucleotide-binding</keyword>
<evidence type="ECO:0000256" key="6">
    <source>
        <dbReference type="ARBA" id="ARBA00022840"/>
    </source>
</evidence>
<comment type="caution">
    <text evidence="12">The sequence shown here is derived from an EMBL/GenBank/DDBJ whole genome shotgun (WGS) entry which is preliminary data.</text>
</comment>
<keyword evidence="3" id="KW-0808">Transferase</keyword>
<name>A0A0N8PRM4_9CHLR</name>
<dbReference type="GO" id="GO:0004496">
    <property type="term" value="F:mevalonate kinase activity"/>
    <property type="evidence" value="ECO:0007669"/>
    <property type="project" value="InterPro"/>
</dbReference>
<dbReference type="Gene3D" id="3.30.230.10">
    <property type="match status" value="1"/>
</dbReference>
<reference evidence="12 13" key="1">
    <citation type="submission" date="2015-09" db="EMBL/GenBank/DDBJ databases">
        <title>Draft genome sequence of Kouleothrix aurantiaca JCM 19913.</title>
        <authorList>
            <person name="Hemp J."/>
        </authorList>
    </citation>
    <scope>NUCLEOTIDE SEQUENCE [LARGE SCALE GENOMIC DNA]</scope>
    <source>
        <strain evidence="12 13">COM-B</strain>
    </source>
</reference>
<keyword evidence="6" id="KW-0067">ATP-binding</keyword>
<dbReference type="InterPro" id="IPR014721">
    <property type="entry name" value="Ribsml_uS5_D2-typ_fold_subgr"/>
</dbReference>
<dbReference type="UniPathway" id="UPA00057">
    <property type="reaction ID" value="UER00098"/>
</dbReference>
<dbReference type="SUPFAM" id="SSF54211">
    <property type="entry name" value="Ribosomal protein S5 domain 2-like"/>
    <property type="match status" value="1"/>
</dbReference>
<dbReference type="Pfam" id="PF08544">
    <property type="entry name" value="GHMP_kinases_C"/>
    <property type="match status" value="1"/>
</dbReference>
<dbReference type="InterPro" id="IPR036554">
    <property type="entry name" value="GHMP_kinase_C_sf"/>
</dbReference>
<keyword evidence="8" id="KW-0443">Lipid metabolism</keyword>
<evidence type="ECO:0000256" key="4">
    <source>
        <dbReference type="ARBA" id="ARBA00022741"/>
    </source>
</evidence>
<keyword evidence="2" id="KW-0444">Lipid biosynthesis</keyword>
<evidence type="ECO:0000256" key="7">
    <source>
        <dbReference type="ARBA" id="ARBA00022842"/>
    </source>
</evidence>
<dbReference type="InterPro" id="IPR006205">
    <property type="entry name" value="Mev_gal_kin"/>
</dbReference>
<evidence type="ECO:0000256" key="5">
    <source>
        <dbReference type="ARBA" id="ARBA00022777"/>
    </source>
</evidence>
<evidence type="ECO:0000256" key="3">
    <source>
        <dbReference type="ARBA" id="ARBA00022679"/>
    </source>
</evidence>
<evidence type="ECO:0000256" key="2">
    <source>
        <dbReference type="ARBA" id="ARBA00022516"/>
    </source>
</evidence>
<evidence type="ECO:0000313" key="13">
    <source>
        <dbReference type="Proteomes" id="UP000050509"/>
    </source>
</evidence>
<feature type="domain" description="GHMP kinase C-terminal" evidence="11">
    <location>
        <begin position="229"/>
        <end position="306"/>
    </location>
</feature>
<dbReference type="AlphaFoldDB" id="A0A0N8PRM4"/>
<evidence type="ECO:0000256" key="9">
    <source>
        <dbReference type="ARBA" id="ARBA00029438"/>
    </source>
</evidence>
<dbReference type="Proteomes" id="UP000050509">
    <property type="component" value="Unassembled WGS sequence"/>
</dbReference>
<dbReference type="InterPro" id="IPR006204">
    <property type="entry name" value="GHMP_kinase_N_dom"/>
</dbReference>
<accession>A0A0N8PRM4</accession>
<evidence type="ECO:0000259" key="11">
    <source>
        <dbReference type="Pfam" id="PF08544"/>
    </source>
</evidence>
<evidence type="ECO:0000313" key="12">
    <source>
        <dbReference type="EMBL" id="KPV50333.1"/>
    </source>
</evidence>
<organism evidence="12 13">
    <name type="scientific">Kouleothrix aurantiaca</name>
    <dbReference type="NCBI Taxonomy" id="186479"/>
    <lineage>
        <taxon>Bacteria</taxon>
        <taxon>Bacillati</taxon>
        <taxon>Chloroflexota</taxon>
        <taxon>Chloroflexia</taxon>
        <taxon>Chloroflexales</taxon>
        <taxon>Roseiflexineae</taxon>
        <taxon>Roseiflexaceae</taxon>
        <taxon>Kouleothrix</taxon>
    </lineage>
</organism>
<dbReference type="PANTHER" id="PTHR43290">
    <property type="entry name" value="MEVALONATE KINASE"/>
    <property type="match status" value="1"/>
</dbReference>